<dbReference type="Gene3D" id="2.20.28.230">
    <property type="match status" value="1"/>
</dbReference>
<gene>
    <name evidence="7" type="ORF">fugu_019825</name>
</gene>
<comment type="caution">
    <text evidence="7">The sequence shown here is derived from an EMBL/GenBank/DDBJ whole genome shotgun (WGS) entry which is preliminary data.</text>
</comment>
<dbReference type="SMART" id="SM00032">
    <property type="entry name" value="CCP"/>
    <property type="match status" value="1"/>
</dbReference>
<evidence type="ECO:0000256" key="2">
    <source>
        <dbReference type="PROSITE-ProRule" id="PRU00302"/>
    </source>
</evidence>
<evidence type="ECO:0000256" key="1">
    <source>
        <dbReference type="ARBA" id="ARBA00023157"/>
    </source>
</evidence>
<dbReference type="Pfam" id="PF00084">
    <property type="entry name" value="Sushi"/>
    <property type="match status" value="1"/>
</dbReference>
<dbReference type="PROSITE" id="PS50923">
    <property type="entry name" value="SUSHI"/>
    <property type="match status" value="1"/>
</dbReference>
<evidence type="ECO:0000259" key="6">
    <source>
        <dbReference type="PROSITE" id="PS50923"/>
    </source>
</evidence>
<comment type="caution">
    <text evidence="2">Lacks conserved residue(s) required for the propagation of feature annotation.</text>
</comment>
<evidence type="ECO:0000256" key="3">
    <source>
        <dbReference type="SAM" id="MobiDB-lite"/>
    </source>
</evidence>
<feature type="signal peptide" evidence="5">
    <location>
        <begin position="1"/>
        <end position="24"/>
    </location>
</feature>
<keyword evidence="4" id="KW-1133">Transmembrane helix</keyword>
<keyword evidence="1 2" id="KW-1015">Disulfide bond</keyword>
<accession>A0A4Z2BGR5</accession>
<feature type="region of interest" description="Disordered" evidence="3">
    <location>
        <begin position="103"/>
        <end position="139"/>
    </location>
</feature>
<feature type="chain" id="PRO_5021379883" description="Sushi domain-containing protein" evidence="5">
    <location>
        <begin position="25"/>
        <end position="200"/>
    </location>
</feature>
<dbReference type="GO" id="GO:0042010">
    <property type="term" value="F:interleukin-15 receptor activity"/>
    <property type="evidence" value="ECO:0007669"/>
    <property type="project" value="InterPro"/>
</dbReference>
<feature type="domain" description="Sushi" evidence="6">
    <location>
        <begin position="29"/>
        <end position="92"/>
    </location>
</feature>
<dbReference type="InterPro" id="IPR000436">
    <property type="entry name" value="Sushi_SCR_CCP_dom"/>
</dbReference>
<name>A0A4Z2BGR5_9TELE</name>
<dbReference type="AlphaFoldDB" id="A0A4Z2BGR5"/>
<reference evidence="7 8" key="1">
    <citation type="submission" date="2019-04" db="EMBL/GenBank/DDBJ databases">
        <title>The sequence and de novo assembly of Takifugu bimaculatus genome using PacBio and Hi-C technologies.</title>
        <authorList>
            <person name="Xu P."/>
            <person name="Liu B."/>
            <person name="Zhou Z."/>
        </authorList>
    </citation>
    <scope>NUCLEOTIDE SEQUENCE [LARGE SCALE GENOMIC DNA]</scope>
    <source>
        <strain evidence="7">TB-2018</strain>
        <tissue evidence="7">Muscle</tissue>
    </source>
</reference>
<keyword evidence="2" id="KW-0768">Sushi</keyword>
<keyword evidence="4" id="KW-0812">Transmembrane</keyword>
<feature type="compositionally biased region" description="Low complexity" evidence="3">
    <location>
        <begin position="108"/>
        <end position="128"/>
    </location>
</feature>
<dbReference type="InterPro" id="IPR042372">
    <property type="entry name" value="IL15RA"/>
</dbReference>
<evidence type="ECO:0000256" key="5">
    <source>
        <dbReference type="SAM" id="SignalP"/>
    </source>
</evidence>
<dbReference type="PANTHER" id="PTHR15060:SF0">
    <property type="entry name" value="INTERLEUKIN-15 RECEPTOR SUBUNIT ALPHA"/>
    <property type="match status" value="1"/>
</dbReference>
<dbReference type="EMBL" id="SWLE01000015">
    <property type="protein sequence ID" value="TNM91445.1"/>
    <property type="molecule type" value="Genomic_DNA"/>
</dbReference>
<organism evidence="7 8">
    <name type="scientific">Takifugu bimaculatus</name>
    <dbReference type="NCBI Taxonomy" id="433685"/>
    <lineage>
        <taxon>Eukaryota</taxon>
        <taxon>Metazoa</taxon>
        <taxon>Chordata</taxon>
        <taxon>Craniata</taxon>
        <taxon>Vertebrata</taxon>
        <taxon>Euteleostomi</taxon>
        <taxon>Actinopterygii</taxon>
        <taxon>Neopterygii</taxon>
        <taxon>Teleostei</taxon>
        <taxon>Neoteleostei</taxon>
        <taxon>Acanthomorphata</taxon>
        <taxon>Eupercaria</taxon>
        <taxon>Tetraodontiformes</taxon>
        <taxon>Tetradontoidea</taxon>
        <taxon>Tetraodontidae</taxon>
        <taxon>Takifugu</taxon>
    </lineage>
</organism>
<protein>
    <recommendedName>
        <fullName evidence="6">Sushi domain-containing protein</fullName>
    </recommendedName>
</protein>
<dbReference type="Proteomes" id="UP000516260">
    <property type="component" value="Chromosome 22"/>
</dbReference>
<dbReference type="PANTHER" id="PTHR15060">
    <property type="entry name" value="INTERLEUKIN-15 RECEPTOR SUBUNIT ALPHA"/>
    <property type="match status" value="1"/>
</dbReference>
<sequence>MDLGSSLAPLFVLIYWVFPTPATCHSDKICCPEIPPVNLTETPPRKCFEVGERYRYQCKAGYKRKAGTSNLIKCIQTAHWVEWTLPDLICICVPPGSCGEPSSPPPAATGSSTSVPEATTSAAVAATSDGGAPTETSLHSDVSDHHLNSTHIVSLCFALVFVCALAGMISFCYKRRTSGVTLPLPAEQIPINNDLPEADQ</sequence>
<proteinExistence type="predicted"/>
<keyword evidence="8" id="KW-1185">Reference proteome</keyword>
<evidence type="ECO:0000313" key="7">
    <source>
        <dbReference type="EMBL" id="TNM91445.1"/>
    </source>
</evidence>
<evidence type="ECO:0000256" key="4">
    <source>
        <dbReference type="SAM" id="Phobius"/>
    </source>
</evidence>
<feature type="disulfide bond" evidence="2">
    <location>
        <begin position="31"/>
        <end position="74"/>
    </location>
</feature>
<keyword evidence="5" id="KW-0732">Signal</keyword>
<dbReference type="InterPro" id="IPR035976">
    <property type="entry name" value="Sushi/SCR/CCP_sf"/>
</dbReference>
<keyword evidence="4" id="KW-0472">Membrane</keyword>
<evidence type="ECO:0000313" key="8">
    <source>
        <dbReference type="Proteomes" id="UP000516260"/>
    </source>
</evidence>
<feature type="transmembrane region" description="Helical" evidence="4">
    <location>
        <begin position="152"/>
        <end position="173"/>
    </location>
</feature>
<dbReference type="SUPFAM" id="SSF57535">
    <property type="entry name" value="Complement control module/SCR domain"/>
    <property type="match status" value="1"/>
</dbReference>